<name>A0A9D1DWE8_9FIRM</name>
<protein>
    <submittedName>
        <fullName evidence="6">Glycoside hydrolase family 3 C-terminal domain-containing protein</fullName>
    </submittedName>
</protein>
<evidence type="ECO:0000259" key="5">
    <source>
        <dbReference type="SMART" id="SM01217"/>
    </source>
</evidence>
<evidence type="ECO:0000256" key="3">
    <source>
        <dbReference type="ARBA" id="ARBA00023277"/>
    </source>
</evidence>
<dbReference type="Gene3D" id="2.60.40.10">
    <property type="entry name" value="Immunoglobulins"/>
    <property type="match status" value="1"/>
</dbReference>
<feature type="domain" description="Fibronectin type III-like" evidence="5">
    <location>
        <begin position="353"/>
        <end position="424"/>
    </location>
</feature>
<dbReference type="InterPro" id="IPR036962">
    <property type="entry name" value="Glyco_hydro_3_N_sf"/>
</dbReference>
<proteinExistence type="inferred from homology"/>
<dbReference type="InterPro" id="IPR036881">
    <property type="entry name" value="Glyco_hydro_3_C_sf"/>
</dbReference>
<reference evidence="6" key="2">
    <citation type="journal article" date="2021" name="PeerJ">
        <title>Extensive microbial diversity within the chicken gut microbiome revealed by metagenomics and culture.</title>
        <authorList>
            <person name="Gilroy R."/>
            <person name="Ravi A."/>
            <person name="Getino M."/>
            <person name="Pursley I."/>
            <person name="Horton D.L."/>
            <person name="Alikhan N.F."/>
            <person name="Baker D."/>
            <person name="Gharbi K."/>
            <person name="Hall N."/>
            <person name="Watson M."/>
            <person name="Adriaenssens E.M."/>
            <person name="Foster-Nyarko E."/>
            <person name="Jarju S."/>
            <person name="Secka A."/>
            <person name="Antonio M."/>
            <person name="Oren A."/>
            <person name="Chaudhuri R.R."/>
            <person name="La Ragione R."/>
            <person name="Hildebrand F."/>
            <person name="Pallen M.J."/>
        </authorList>
    </citation>
    <scope>NUCLEOTIDE SEQUENCE</scope>
    <source>
        <strain evidence="6">CHK189-12415</strain>
    </source>
</reference>
<dbReference type="PANTHER" id="PTHR42715:SF10">
    <property type="entry name" value="BETA-GLUCOSIDASE"/>
    <property type="match status" value="1"/>
</dbReference>
<dbReference type="Gene3D" id="3.20.20.300">
    <property type="entry name" value="Glycoside hydrolase, family 3, N-terminal domain"/>
    <property type="match status" value="1"/>
</dbReference>
<dbReference type="PANTHER" id="PTHR42715">
    <property type="entry name" value="BETA-GLUCOSIDASE"/>
    <property type="match status" value="1"/>
</dbReference>
<dbReference type="InterPro" id="IPR001764">
    <property type="entry name" value="Glyco_hydro_3_N"/>
</dbReference>
<dbReference type="InterPro" id="IPR013783">
    <property type="entry name" value="Ig-like_fold"/>
</dbReference>
<dbReference type="InterPro" id="IPR017853">
    <property type="entry name" value="GH"/>
</dbReference>
<keyword evidence="3" id="KW-0119">Carbohydrate metabolism</keyword>
<evidence type="ECO:0000256" key="4">
    <source>
        <dbReference type="RuleBase" id="RU361161"/>
    </source>
</evidence>
<dbReference type="SUPFAM" id="SSF52279">
    <property type="entry name" value="Beta-D-glucan exohydrolase, C-terminal domain"/>
    <property type="match status" value="1"/>
</dbReference>
<dbReference type="PROSITE" id="PS00775">
    <property type="entry name" value="GLYCOSYL_HYDROL_F3"/>
    <property type="match status" value="1"/>
</dbReference>
<dbReference type="Pfam" id="PF01915">
    <property type="entry name" value="Glyco_hydro_3_C"/>
    <property type="match status" value="1"/>
</dbReference>
<organism evidence="6 7">
    <name type="scientific">Candidatus Faecivivens stercoravium</name>
    <dbReference type="NCBI Taxonomy" id="2840803"/>
    <lineage>
        <taxon>Bacteria</taxon>
        <taxon>Bacillati</taxon>
        <taxon>Bacillota</taxon>
        <taxon>Clostridia</taxon>
        <taxon>Eubacteriales</taxon>
        <taxon>Oscillospiraceae</taxon>
        <taxon>Oscillospiraceae incertae sedis</taxon>
        <taxon>Candidatus Faecivivens</taxon>
    </lineage>
</organism>
<keyword evidence="2 4" id="KW-0378">Hydrolase</keyword>
<evidence type="ECO:0000313" key="6">
    <source>
        <dbReference type="EMBL" id="HIR60251.1"/>
    </source>
</evidence>
<dbReference type="InterPro" id="IPR026891">
    <property type="entry name" value="Fn3-like"/>
</dbReference>
<reference evidence="6" key="1">
    <citation type="submission" date="2020-10" db="EMBL/GenBank/DDBJ databases">
        <authorList>
            <person name="Gilroy R."/>
        </authorList>
    </citation>
    <scope>NUCLEOTIDE SEQUENCE</scope>
    <source>
        <strain evidence="6">CHK189-12415</strain>
    </source>
</reference>
<comment type="similarity">
    <text evidence="1 4">Belongs to the glycosyl hydrolase 3 family.</text>
</comment>
<dbReference type="Pfam" id="PF00933">
    <property type="entry name" value="Glyco_hydro_3"/>
    <property type="match status" value="1"/>
</dbReference>
<dbReference type="InterPro" id="IPR002772">
    <property type="entry name" value="Glyco_hydro_3_C"/>
</dbReference>
<dbReference type="GO" id="GO:0005975">
    <property type="term" value="P:carbohydrate metabolic process"/>
    <property type="evidence" value="ECO:0007669"/>
    <property type="project" value="InterPro"/>
</dbReference>
<dbReference type="Gene3D" id="3.40.50.1700">
    <property type="entry name" value="Glycoside hydrolase family 3 C-terminal domain"/>
    <property type="match status" value="1"/>
</dbReference>
<dbReference type="SMART" id="SM01217">
    <property type="entry name" value="Fn3_like"/>
    <property type="match status" value="1"/>
</dbReference>
<dbReference type="GO" id="GO:0004553">
    <property type="term" value="F:hydrolase activity, hydrolyzing O-glycosyl compounds"/>
    <property type="evidence" value="ECO:0007669"/>
    <property type="project" value="InterPro"/>
</dbReference>
<dbReference type="PRINTS" id="PR00133">
    <property type="entry name" value="GLHYDRLASE3"/>
</dbReference>
<evidence type="ECO:0000256" key="2">
    <source>
        <dbReference type="ARBA" id="ARBA00022801"/>
    </source>
</evidence>
<dbReference type="SUPFAM" id="SSF51445">
    <property type="entry name" value="(Trans)glycosidases"/>
    <property type="match status" value="1"/>
</dbReference>
<evidence type="ECO:0000256" key="1">
    <source>
        <dbReference type="ARBA" id="ARBA00005336"/>
    </source>
</evidence>
<dbReference type="AlphaFoldDB" id="A0A9D1DWE8"/>
<comment type="caution">
    <text evidence="6">The sequence shown here is derived from an EMBL/GenBank/DDBJ whole genome shotgun (WGS) entry which is preliminary data.</text>
</comment>
<gene>
    <name evidence="6" type="ORF">IAB37_01570</name>
</gene>
<dbReference type="InterPro" id="IPR050288">
    <property type="entry name" value="Cellulose_deg_GH3"/>
</dbReference>
<keyword evidence="4" id="KW-0326">Glycosidase</keyword>
<dbReference type="Proteomes" id="UP000824241">
    <property type="component" value="Unassembled WGS sequence"/>
</dbReference>
<dbReference type="EMBL" id="DVHA01000049">
    <property type="protein sequence ID" value="HIR60251.1"/>
    <property type="molecule type" value="Genomic_DNA"/>
</dbReference>
<accession>A0A9D1DWE8</accession>
<dbReference type="Pfam" id="PF14310">
    <property type="entry name" value="Fn3-like"/>
    <property type="match status" value="1"/>
</dbReference>
<dbReference type="InterPro" id="IPR019800">
    <property type="entry name" value="Glyco_hydro_3_AS"/>
</dbReference>
<sequence length="838" mass="90399">MNRYVSDASRVRLAREIAGESIVLLKNEGALPLRREKPAAFFGKGQFELYIGGSGSGASSNKNAAILVPELKKRGQKLVDSLASFYEAGFDPGKAERARQEMFKQFSGLVASGAIYEFFGKYTPPEEETAVPDELVAAAAKETDTAVLILGRSSGGEECDRRYEQDYTLLPSEEKLIQQVTSAFAHVILIENTVGAVDLSWAEKYPNIKAILYAVSPGEQGAAALADILVGEVSPSGKLTSTIVRDYKDHPASAHFSFNKDDPSSILTYESYGLDKEANGSVGYDMSPVSVYEEGIYAGYRYFDSYGVEPLYPFGFGLSYTSFELSDYAVSVEGENVKVSVKVANTGKYAGKEVVQVYVSVPAGKLDQPYQELKGYGKTSLLAPGEAEVITVTIPAESLASYDEETASYILEPGDYIVRAGVSSRDTHVAGKLHVSETIVAAQYENVLTILPDNKEKLHFLHGEDAKFISYPGEAEEIEKAAVTDLTADNVVRRVACHQEMPALHEVKGATLQDVIDHRVSVYDFVNQLSDDQLAAFCVGYGPGLPFGGGKGTPSTIQGADGKDLTVCDHPAGFPGYVSPAIPEMGIHSAFYKDGPATVGKVSWPTGSAVAMTFNPALAYAFGEAAGAESDSLQIDSWLAPAANIQRALLGGRNFEYFSEDPVVSGITGLQIVLGCEETSRATCCPKHYALNEQETYRRGKLNKNIDAVNSIVEERAAREIYLKPFEMIVRGSHVRTIMSSFNRINGTFAGGSCDLCRKLLRDEWGFRGVVVTDWGDMDIVVDGGDAVHAGNDIVMPGGPPVIAQIQKALTEGRVTRADMIEAAANLMRFVMEAAVSD</sequence>
<evidence type="ECO:0000313" key="7">
    <source>
        <dbReference type="Proteomes" id="UP000824241"/>
    </source>
</evidence>